<evidence type="ECO:0000313" key="3">
    <source>
        <dbReference type="Proteomes" id="UP000504636"/>
    </source>
</evidence>
<proteinExistence type="predicted"/>
<dbReference type="GeneID" id="54460505"/>
<dbReference type="AlphaFoldDB" id="A0A6A6YV10"/>
<feature type="compositionally biased region" description="Polar residues" evidence="1">
    <location>
        <begin position="32"/>
        <end position="41"/>
    </location>
</feature>
<gene>
    <name evidence="2 4" type="ORF">BDZ99DRAFT_461402</name>
</gene>
<dbReference type="RefSeq" id="XP_033579736.1">
    <property type="nucleotide sequence ID" value="XM_033719612.1"/>
</dbReference>
<dbReference type="Proteomes" id="UP000504636">
    <property type="component" value="Unplaced"/>
</dbReference>
<feature type="region of interest" description="Disordered" evidence="1">
    <location>
        <begin position="32"/>
        <end position="51"/>
    </location>
</feature>
<evidence type="ECO:0000256" key="1">
    <source>
        <dbReference type="SAM" id="MobiDB-lite"/>
    </source>
</evidence>
<sequence length="51" mass="5866">MAQQPMPMLGFGTPTSNYSPHLEEYRYMSVQMAQPQGQNPPYQDHVKVEPQ</sequence>
<reference evidence="4" key="2">
    <citation type="submission" date="2020-04" db="EMBL/GenBank/DDBJ databases">
        <authorList>
            <consortium name="NCBI Genome Project"/>
        </authorList>
    </citation>
    <scope>NUCLEOTIDE SEQUENCE</scope>
    <source>
        <strain evidence="4">CBS 304.34</strain>
    </source>
</reference>
<dbReference type="EMBL" id="MU003697">
    <property type="protein sequence ID" value="KAF2812772.1"/>
    <property type="molecule type" value="Genomic_DNA"/>
</dbReference>
<evidence type="ECO:0000313" key="4">
    <source>
        <dbReference type="RefSeq" id="XP_033579736.1"/>
    </source>
</evidence>
<reference evidence="2 4" key="1">
    <citation type="journal article" date="2020" name="Stud. Mycol.">
        <title>101 Dothideomycetes genomes: a test case for predicting lifestyles and emergence of pathogens.</title>
        <authorList>
            <person name="Haridas S."/>
            <person name="Albert R."/>
            <person name="Binder M."/>
            <person name="Bloem J."/>
            <person name="Labutti K."/>
            <person name="Salamov A."/>
            <person name="Andreopoulos B."/>
            <person name="Baker S."/>
            <person name="Barry K."/>
            <person name="Bills G."/>
            <person name="Bluhm B."/>
            <person name="Cannon C."/>
            <person name="Castanera R."/>
            <person name="Culley D."/>
            <person name="Daum C."/>
            <person name="Ezra D."/>
            <person name="Gonzalez J."/>
            <person name="Henrissat B."/>
            <person name="Kuo A."/>
            <person name="Liang C."/>
            <person name="Lipzen A."/>
            <person name="Lutzoni F."/>
            <person name="Magnuson J."/>
            <person name="Mondo S."/>
            <person name="Nolan M."/>
            <person name="Ohm R."/>
            <person name="Pangilinan J."/>
            <person name="Park H.-J."/>
            <person name="Ramirez L."/>
            <person name="Alfaro M."/>
            <person name="Sun H."/>
            <person name="Tritt A."/>
            <person name="Yoshinaga Y."/>
            <person name="Zwiers L.-H."/>
            <person name="Turgeon B."/>
            <person name="Goodwin S."/>
            <person name="Spatafora J."/>
            <person name="Crous P."/>
            <person name="Grigoriev I."/>
        </authorList>
    </citation>
    <scope>NUCLEOTIDE SEQUENCE</scope>
    <source>
        <strain evidence="2 4">CBS 304.34</strain>
    </source>
</reference>
<keyword evidence="3" id="KW-1185">Reference proteome</keyword>
<protein>
    <submittedName>
        <fullName evidence="2 4">Uncharacterized protein</fullName>
    </submittedName>
</protein>
<organism evidence="2">
    <name type="scientific">Mytilinidion resinicola</name>
    <dbReference type="NCBI Taxonomy" id="574789"/>
    <lineage>
        <taxon>Eukaryota</taxon>
        <taxon>Fungi</taxon>
        <taxon>Dikarya</taxon>
        <taxon>Ascomycota</taxon>
        <taxon>Pezizomycotina</taxon>
        <taxon>Dothideomycetes</taxon>
        <taxon>Pleosporomycetidae</taxon>
        <taxon>Mytilinidiales</taxon>
        <taxon>Mytilinidiaceae</taxon>
        <taxon>Mytilinidion</taxon>
    </lineage>
</organism>
<evidence type="ECO:0000313" key="2">
    <source>
        <dbReference type="EMBL" id="KAF2812772.1"/>
    </source>
</evidence>
<name>A0A6A6YV10_9PEZI</name>
<reference evidence="4" key="3">
    <citation type="submission" date="2025-04" db="UniProtKB">
        <authorList>
            <consortium name="RefSeq"/>
        </authorList>
    </citation>
    <scope>IDENTIFICATION</scope>
    <source>
        <strain evidence="4">CBS 304.34</strain>
    </source>
</reference>
<accession>A0A6A6YV10</accession>